<dbReference type="InParanoid" id="B9RZE2"/>
<evidence type="ECO:0000313" key="2">
    <source>
        <dbReference type="Proteomes" id="UP000008311"/>
    </source>
</evidence>
<protein>
    <submittedName>
        <fullName evidence="1">Uncharacterized protein</fullName>
    </submittedName>
</protein>
<name>B9RZE2_RICCO</name>
<sequence>MGICSSNVLNPSSSSPSLAAVLILENGQLEEFSYPVTVSQILKRNPSCFVCKADDMNYDDFILGIDDDEELQLHQLYFALPVSWLSSRLKPQQMAALAVKASLALETAGISSSGLYYGSSSGGKGFMVNREGKGRRRSEFSLKILDVITED</sequence>
<dbReference type="eggNOG" id="ENOG502RZ4Y">
    <property type="taxonomic scope" value="Eukaryota"/>
</dbReference>
<keyword evidence="2" id="KW-1185">Reference proteome</keyword>
<organism evidence="1 2">
    <name type="scientific">Ricinus communis</name>
    <name type="common">Castor bean</name>
    <dbReference type="NCBI Taxonomy" id="3988"/>
    <lineage>
        <taxon>Eukaryota</taxon>
        <taxon>Viridiplantae</taxon>
        <taxon>Streptophyta</taxon>
        <taxon>Embryophyta</taxon>
        <taxon>Tracheophyta</taxon>
        <taxon>Spermatophyta</taxon>
        <taxon>Magnoliopsida</taxon>
        <taxon>eudicotyledons</taxon>
        <taxon>Gunneridae</taxon>
        <taxon>Pentapetalae</taxon>
        <taxon>rosids</taxon>
        <taxon>fabids</taxon>
        <taxon>Malpighiales</taxon>
        <taxon>Euphorbiaceae</taxon>
        <taxon>Acalyphoideae</taxon>
        <taxon>Acalypheae</taxon>
        <taxon>Ricinus</taxon>
    </lineage>
</organism>
<proteinExistence type="predicted"/>
<gene>
    <name evidence="1" type="ORF">RCOM_0938610</name>
</gene>
<reference evidence="2" key="1">
    <citation type="journal article" date="2010" name="Nat. Biotechnol.">
        <title>Draft genome sequence of the oilseed species Ricinus communis.</title>
        <authorList>
            <person name="Chan A.P."/>
            <person name="Crabtree J."/>
            <person name="Zhao Q."/>
            <person name="Lorenzi H."/>
            <person name="Orvis J."/>
            <person name="Puiu D."/>
            <person name="Melake-Berhan A."/>
            <person name="Jones K.M."/>
            <person name="Redman J."/>
            <person name="Chen G."/>
            <person name="Cahoon E.B."/>
            <person name="Gedil M."/>
            <person name="Stanke M."/>
            <person name="Haas B.J."/>
            <person name="Wortman J.R."/>
            <person name="Fraser-Liggett C.M."/>
            <person name="Ravel J."/>
            <person name="Rabinowicz P.D."/>
        </authorList>
    </citation>
    <scope>NUCLEOTIDE SEQUENCE [LARGE SCALE GENOMIC DNA]</scope>
    <source>
        <strain evidence="2">cv. Hale</strain>
    </source>
</reference>
<dbReference type="EMBL" id="EQ973834">
    <property type="protein sequence ID" value="EEF43322.1"/>
    <property type="molecule type" value="Genomic_DNA"/>
</dbReference>
<dbReference type="InterPro" id="IPR025322">
    <property type="entry name" value="PADRE_dom"/>
</dbReference>
<evidence type="ECO:0000313" key="1">
    <source>
        <dbReference type="EMBL" id="EEF43322.1"/>
    </source>
</evidence>
<dbReference type="AlphaFoldDB" id="B9RZE2"/>
<dbReference type="PANTHER" id="PTHR33052">
    <property type="entry name" value="DUF4228 DOMAIN PROTEIN-RELATED"/>
    <property type="match status" value="1"/>
</dbReference>
<dbReference type="STRING" id="3988.B9RZE2"/>
<dbReference type="Proteomes" id="UP000008311">
    <property type="component" value="Unassembled WGS sequence"/>
</dbReference>
<dbReference type="Pfam" id="PF14009">
    <property type="entry name" value="PADRE"/>
    <property type="match status" value="1"/>
</dbReference>
<accession>B9RZE2</accession>